<protein>
    <submittedName>
        <fullName evidence="1">Uncharacterized protein</fullName>
    </submittedName>
</protein>
<comment type="caution">
    <text evidence="1">The sequence shown here is derived from an EMBL/GenBank/DDBJ whole genome shotgun (WGS) entry which is preliminary data.</text>
</comment>
<dbReference type="Pfam" id="PF12954">
    <property type="entry name" value="DUF3843"/>
    <property type="match status" value="1"/>
</dbReference>
<dbReference type="Proteomes" id="UP000288079">
    <property type="component" value="Unassembled WGS sequence"/>
</dbReference>
<name>A0A401LUF3_9BACE</name>
<keyword evidence="2" id="KW-1185">Reference proteome</keyword>
<dbReference type="EMBL" id="BHWB01000005">
    <property type="protein sequence ID" value="GCB35198.1"/>
    <property type="molecule type" value="Genomic_DNA"/>
</dbReference>
<dbReference type="OrthoDB" id="693120at2"/>
<evidence type="ECO:0000313" key="2">
    <source>
        <dbReference type="Proteomes" id="UP000288079"/>
    </source>
</evidence>
<organism evidence="1 2">
    <name type="scientific">Bacteroides faecalis</name>
    <dbReference type="NCBI Taxonomy" id="2447885"/>
    <lineage>
        <taxon>Bacteria</taxon>
        <taxon>Pseudomonadati</taxon>
        <taxon>Bacteroidota</taxon>
        <taxon>Bacteroidia</taxon>
        <taxon>Bacteroidales</taxon>
        <taxon>Bacteroidaceae</taxon>
        <taxon>Bacteroides</taxon>
    </lineage>
</organism>
<sequence length="366" mass="43453">MKRTIFPYDFAPYYPVGVQPCPMYVDVNEGLLDFVYNKDKANDYFKLKHVLIWLRRSYLLCSPLSEDRYYELYDTYEEKFKKSEAAYYVETTFSMTTEIGPMALVPHLWLADMYYYHGMHDEADKLHSLRYCQQDCFLVKEANAEYVTLKDSKGDERKLKNVYSDLFRTDAYICTALVKYGDNDWEVNGVLFKSNRDVYDKMCERNKQLEVSYESVYPLYMERTKAKRMAFFENKSELKKWLRKVAPEIDIDEMEHQLPSGSQVAFISKKAGIIFAPNMIYAIKCKDNPYYKKCDARKLQTETMDAVFNTEAMHPEMLNYLLENKMLEDGGLSCMMPSELGNHIFTMNIDFIARNHRRHYYHDHDY</sequence>
<dbReference type="InterPro" id="IPR024214">
    <property type="entry name" value="DUF3843"/>
</dbReference>
<evidence type="ECO:0000313" key="1">
    <source>
        <dbReference type="EMBL" id="GCB35198.1"/>
    </source>
</evidence>
<accession>A0A401LUF3</accession>
<dbReference type="RefSeq" id="WP_125041155.1">
    <property type="nucleotide sequence ID" value="NZ_BHWB01000005.1"/>
</dbReference>
<dbReference type="AlphaFoldDB" id="A0A401LUF3"/>
<proteinExistence type="predicted"/>
<reference evidence="1 2" key="1">
    <citation type="submission" date="2018-10" db="EMBL/GenBank/DDBJ databases">
        <title>Draft Genome Sequence of Bacteroides sp. KCTC 15687.</title>
        <authorList>
            <person name="Yu S.Y."/>
            <person name="Kim J.S."/>
            <person name="Oh B.S."/>
            <person name="Park S.H."/>
            <person name="Kang S.W."/>
            <person name="Park J.E."/>
            <person name="Choi S.H."/>
            <person name="Han K.I."/>
            <person name="Lee K.C."/>
            <person name="Eom M.K."/>
            <person name="Suh M.K."/>
            <person name="Lee D.H."/>
            <person name="Yoon H."/>
            <person name="Kim B."/>
            <person name="Yang S.J."/>
            <person name="Lee J.S."/>
            <person name="Lee J.H."/>
        </authorList>
    </citation>
    <scope>NUCLEOTIDE SEQUENCE [LARGE SCALE GENOMIC DNA]</scope>
    <source>
        <strain evidence="1 2">KCTC 15687</strain>
    </source>
</reference>
<gene>
    <name evidence="1" type="ORF">KGMB02408_21430</name>
</gene>